<evidence type="ECO:0000313" key="1">
    <source>
        <dbReference type="EMBL" id="DAE18374.1"/>
    </source>
</evidence>
<dbReference type="EMBL" id="BK015653">
    <property type="protein sequence ID" value="DAE18374.1"/>
    <property type="molecule type" value="Genomic_DNA"/>
</dbReference>
<protein>
    <submittedName>
        <fullName evidence="1">Uncharacterized protein</fullName>
    </submittedName>
</protein>
<sequence length="53" mass="6291">MKSLDSLYQYGFIIMKQISKTKFPPNELRLIQAFQGKHKYINGVFEVYHVRQG</sequence>
<organism evidence="1">
    <name type="scientific">Siphoviridae sp. cteHV32</name>
    <dbReference type="NCBI Taxonomy" id="2825588"/>
    <lineage>
        <taxon>Viruses</taxon>
        <taxon>Duplodnaviria</taxon>
        <taxon>Heunggongvirae</taxon>
        <taxon>Uroviricota</taxon>
        <taxon>Caudoviricetes</taxon>
    </lineage>
</organism>
<name>A0A8S5QGG1_9CAUD</name>
<proteinExistence type="predicted"/>
<reference evidence="1" key="1">
    <citation type="journal article" date="2021" name="Proc. Natl. Acad. Sci. U.S.A.">
        <title>A Catalog of Tens of Thousands of Viruses from Human Metagenomes Reveals Hidden Associations with Chronic Diseases.</title>
        <authorList>
            <person name="Tisza M.J."/>
            <person name="Buck C.B."/>
        </authorList>
    </citation>
    <scope>NUCLEOTIDE SEQUENCE</scope>
    <source>
        <strain evidence="1">CteHV32</strain>
    </source>
</reference>
<accession>A0A8S5QGG1</accession>